<dbReference type="PANTHER" id="PTHR12378">
    <property type="entry name" value="DESUMOYLATING ISOPEPTIDASE"/>
    <property type="match status" value="1"/>
</dbReference>
<comment type="caution">
    <text evidence="6">The sequence shown here is derived from an EMBL/GenBank/DDBJ whole genome shotgun (WGS) entry which is preliminary data.</text>
</comment>
<dbReference type="GO" id="GO:0016579">
    <property type="term" value="P:protein deubiquitination"/>
    <property type="evidence" value="ECO:0007669"/>
    <property type="project" value="TreeGrafter"/>
</dbReference>
<feature type="domain" description="PPPDE" evidence="5">
    <location>
        <begin position="31"/>
        <end position="176"/>
    </location>
</feature>
<dbReference type="InterPro" id="IPR042266">
    <property type="entry name" value="PPPDE_sf"/>
</dbReference>
<dbReference type="GO" id="GO:0006508">
    <property type="term" value="P:proteolysis"/>
    <property type="evidence" value="ECO:0007669"/>
    <property type="project" value="UniProtKB-KW"/>
</dbReference>
<evidence type="ECO:0000256" key="2">
    <source>
        <dbReference type="ARBA" id="ARBA00022670"/>
    </source>
</evidence>
<gene>
    <name evidence="6" type="ORF">B296_00027757</name>
</gene>
<dbReference type="InterPro" id="IPR008580">
    <property type="entry name" value="PPPDE_dom"/>
</dbReference>
<evidence type="ECO:0000256" key="4">
    <source>
        <dbReference type="SAM" id="MobiDB-lite"/>
    </source>
</evidence>
<accession>A0A426Z682</accession>
<evidence type="ECO:0000259" key="5">
    <source>
        <dbReference type="PROSITE" id="PS51858"/>
    </source>
</evidence>
<dbReference type="EMBL" id="AMZH03008182">
    <property type="protein sequence ID" value="RRT59498.1"/>
    <property type="molecule type" value="Genomic_DNA"/>
</dbReference>
<dbReference type="PROSITE" id="PS51858">
    <property type="entry name" value="PPPDE"/>
    <property type="match status" value="1"/>
</dbReference>
<dbReference type="Proteomes" id="UP000287651">
    <property type="component" value="Unassembled WGS sequence"/>
</dbReference>
<keyword evidence="2" id="KW-0645">Protease</keyword>
<sequence length="176" mass="19616">MPSILSRCTSGKGKGKGKGTGNGRGGGSGRTHIYLNVYDLTPVNNYLYWFGLGVFHSGIEAKKMCSVNMLSREHLLSLVVHGMEYGFGAHDYPTSGVFEVEPKSCPGFIFRRSVWLGMTDVPRSEFRLFIEDMAGKYHGDTYHLIIKNCNHFTDEVSRHMTGQPIPGWVNRLARLG</sequence>
<evidence type="ECO:0000313" key="6">
    <source>
        <dbReference type="EMBL" id="RRT59498.1"/>
    </source>
</evidence>
<organism evidence="6 7">
    <name type="scientific">Ensete ventricosum</name>
    <name type="common">Abyssinian banana</name>
    <name type="synonym">Musa ensete</name>
    <dbReference type="NCBI Taxonomy" id="4639"/>
    <lineage>
        <taxon>Eukaryota</taxon>
        <taxon>Viridiplantae</taxon>
        <taxon>Streptophyta</taxon>
        <taxon>Embryophyta</taxon>
        <taxon>Tracheophyta</taxon>
        <taxon>Spermatophyta</taxon>
        <taxon>Magnoliopsida</taxon>
        <taxon>Liliopsida</taxon>
        <taxon>Zingiberales</taxon>
        <taxon>Musaceae</taxon>
        <taxon>Ensete</taxon>
    </lineage>
</organism>
<evidence type="ECO:0000256" key="1">
    <source>
        <dbReference type="ARBA" id="ARBA00008140"/>
    </source>
</evidence>
<dbReference type="Gene3D" id="3.90.1720.30">
    <property type="entry name" value="PPPDE domains"/>
    <property type="match status" value="1"/>
</dbReference>
<dbReference type="Pfam" id="PF05903">
    <property type="entry name" value="Peptidase_C97"/>
    <property type="match status" value="1"/>
</dbReference>
<dbReference type="GO" id="GO:0101005">
    <property type="term" value="F:deubiquitinase activity"/>
    <property type="evidence" value="ECO:0007669"/>
    <property type="project" value="TreeGrafter"/>
</dbReference>
<dbReference type="AlphaFoldDB" id="A0A426Z682"/>
<protein>
    <recommendedName>
        <fullName evidence="5">PPPDE domain-containing protein</fullName>
    </recommendedName>
</protein>
<proteinExistence type="inferred from homology"/>
<feature type="compositionally biased region" description="Low complexity" evidence="4">
    <location>
        <begin position="1"/>
        <end position="11"/>
    </location>
</feature>
<dbReference type="SMART" id="SM01179">
    <property type="entry name" value="DUF862"/>
    <property type="match status" value="1"/>
</dbReference>
<feature type="region of interest" description="Disordered" evidence="4">
    <location>
        <begin position="1"/>
        <end position="25"/>
    </location>
</feature>
<keyword evidence="3" id="KW-0378">Hydrolase</keyword>
<reference evidence="6 7" key="1">
    <citation type="journal article" date="2014" name="Agronomy (Basel)">
        <title>A Draft Genome Sequence for Ensete ventricosum, the Drought-Tolerant Tree Against Hunger.</title>
        <authorList>
            <person name="Harrison J."/>
            <person name="Moore K.A."/>
            <person name="Paszkiewicz K."/>
            <person name="Jones T."/>
            <person name="Grant M."/>
            <person name="Ambacheew D."/>
            <person name="Muzemil S."/>
            <person name="Studholme D.J."/>
        </authorList>
    </citation>
    <scope>NUCLEOTIDE SEQUENCE [LARGE SCALE GENOMIC DNA]</scope>
</reference>
<comment type="similarity">
    <text evidence="1">Belongs to the DeSI family.</text>
</comment>
<dbReference type="PANTHER" id="PTHR12378:SF10">
    <property type="entry name" value="OS04G0548000 PROTEIN"/>
    <property type="match status" value="1"/>
</dbReference>
<name>A0A426Z682_ENSVE</name>
<evidence type="ECO:0000256" key="3">
    <source>
        <dbReference type="ARBA" id="ARBA00022801"/>
    </source>
</evidence>
<evidence type="ECO:0000313" key="7">
    <source>
        <dbReference type="Proteomes" id="UP000287651"/>
    </source>
</evidence>